<dbReference type="InterPro" id="IPR027417">
    <property type="entry name" value="P-loop_NTPase"/>
</dbReference>
<protein>
    <recommendedName>
        <fullName evidence="3">NB-ARC domain-containing protein</fullName>
    </recommendedName>
</protein>
<proteinExistence type="predicted"/>
<comment type="caution">
    <text evidence="4">The sequence shown here is derived from an EMBL/GenBank/DDBJ whole genome shotgun (WGS) entry which is preliminary data.</text>
</comment>
<dbReference type="Pfam" id="PF00931">
    <property type="entry name" value="NB-ARC"/>
    <property type="match status" value="1"/>
</dbReference>
<dbReference type="InterPro" id="IPR002182">
    <property type="entry name" value="NB-ARC"/>
</dbReference>
<evidence type="ECO:0000256" key="1">
    <source>
        <dbReference type="ARBA" id="ARBA00022821"/>
    </source>
</evidence>
<accession>A0AAP0RWL8</accession>
<evidence type="ECO:0000313" key="4">
    <source>
        <dbReference type="EMBL" id="KAK9286107.1"/>
    </source>
</evidence>
<dbReference type="PANTHER" id="PTHR36766:SF64">
    <property type="entry name" value="OS12G0206100 PROTEIN"/>
    <property type="match status" value="1"/>
</dbReference>
<feature type="region of interest" description="Disordered" evidence="2">
    <location>
        <begin position="1"/>
        <end position="24"/>
    </location>
</feature>
<dbReference type="GO" id="GO:0006952">
    <property type="term" value="P:defense response"/>
    <property type="evidence" value="ECO:0007669"/>
    <property type="project" value="UniProtKB-KW"/>
</dbReference>
<dbReference type="SUPFAM" id="SSF52540">
    <property type="entry name" value="P-loop containing nucleoside triphosphate hydrolases"/>
    <property type="match status" value="1"/>
</dbReference>
<evidence type="ECO:0000256" key="2">
    <source>
        <dbReference type="SAM" id="MobiDB-lite"/>
    </source>
</evidence>
<dbReference type="GO" id="GO:0043531">
    <property type="term" value="F:ADP binding"/>
    <property type="evidence" value="ECO:0007669"/>
    <property type="project" value="InterPro"/>
</dbReference>
<keyword evidence="1" id="KW-0611">Plant defense</keyword>
<dbReference type="PANTHER" id="PTHR36766">
    <property type="entry name" value="PLANT BROAD-SPECTRUM MILDEW RESISTANCE PROTEIN RPW8"/>
    <property type="match status" value="1"/>
</dbReference>
<organism evidence="4 5">
    <name type="scientific">Liquidambar formosana</name>
    <name type="common">Formosan gum</name>
    <dbReference type="NCBI Taxonomy" id="63359"/>
    <lineage>
        <taxon>Eukaryota</taxon>
        <taxon>Viridiplantae</taxon>
        <taxon>Streptophyta</taxon>
        <taxon>Embryophyta</taxon>
        <taxon>Tracheophyta</taxon>
        <taxon>Spermatophyta</taxon>
        <taxon>Magnoliopsida</taxon>
        <taxon>eudicotyledons</taxon>
        <taxon>Gunneridae</taxon>
        <taxon>Pentapetalae</taxon>
        <taxon>Saxifragales</taxon>
        <taxon>Altingiaceae</taxon>
        <taxon>Liquidambar</taxon>
    </lineage>
</organism>
<name>A0AAP0RWL8_LIQFO</name>
<keyword evidence="5" id="KW-1185">Reference proteome</keyword>
<feature type="compositionally biased region" description="Polar residues" evidence="2">
    <location>
        <begin position="1"/>
        <end position="12"/>
    </location>
</feature>
<dbReference type="Proteomes" id="UP001415857">
    <property type="component" value="Unassembled WGS sequence"/>
</dbReference>
<gene>
    <name evidence="4" type="ORF">L1049_014487</name>
</gene>
<feature type="domain" description="NB-ARC" evidence="3">
    <location>
        <begin position="49"/>
        <end position="189"/>
    </location>
</feature>
<dbReference type="Gene3D" id="3.40.50.300">
    <property type="entry name" value="P-loop containing nucleotide triphosphate hydrolases"/>
    <property type="match status" value="1"/>
</dbReference>
<sequence length="189" mass="21916">MQTELDQMQSFSKDADQIEDDDDDEDERLHSWVSVTYDSEKHYGVYRGIFIYGMDGVGNINSAKKVYHQSDSRCHFDGFAWACIYHSCESRDVWEGIPFELVSPTKELRYAALAKKLYQVQLEKKCLVILDDIWTIDKWNSLSPALPVGKARGKMVLTTRMKEVALHIDPSGFLHEPRCLIKEESWELF</sequence>
<evidence type="ECO:0000313" key="5">
    <source>
        <dbReference type="Proteomes" id="UP001415857"/>
    </source>
</evidence>
<reference evidence="4 5" key="1">
    <citation type="journal article" date="2024" name="Plant J.">
        <title>Genome sequences and population genomics reveal climatic adaptation and genomic divergence between two closely related sweetgum species.</title>
        <authorList>
            <person name="Xu W.Q."/>
            <person name="Ren C.Q."/>
            <person name="Zhang X.Y."/>
            <person name="Comes H.P."/>
            <person name="Liu X.H."/>
            <person name="Li Y.G."/>
            <person name="Kettle C.J."/>
            <person name="Jalonen R."/>
            <person name="Gaisberger H."/>
            <person name="Ma Y.Z."/>
            <person name="Qiu Y.X."/>
        </authorList>
    </citation>
    <scope>NUCLEOTIDE SEQUENCE [LARGE SCALE GENOMIC DNA]</scope>
    <source>
        <strain evidence="4">Hangzhou</strain>
    </source>
</reference>
<dbReference type="AlphaFoldDB" id="A0AAP0RWL8"/>
<evidence type="ECO:0000259" key="3">
    <source>
        <dbReference type="Pfam" id="PF00931"/>
    </source>
</evidence>
<dbReference type="EMBL" id="JBBPBK010000004">
    <property type="protein sequence ID" value="KAK9286107.1"/>
    <property type="molecule type" value="Genomic_DNA"/>
</dbReference>